<dbReference type="EMBL" id="JAFBEC010000007">
    <property type="protein sequence ID" value="MBM7633541.1"/>
    <property type="molecule type" value="Genomic_DNA"/>
</dbReference>
<evidence type="ECO:0008006" key="4">
    <source>
        <dbReference type="Google" id="ProtNLM"/>
    </source>
</evidence>
<proteinExistence type="predicted"/>
<protein>
    <recommendedName>
        <fullName evidence="4">DUF2768 domain-containing protein</fullName>
    </recommendedName>
</protein>
<keyword evidence="1" id="KW-1133">Transmembrane helix</keyword>
<dbReference type="Pfam" id="PF10966">
    <property type="entry name" value="DUF2768"/>
    <property type="match status" value="1"/>
</dbReference>
<keyword evidence="1" id="KW-0812">Transmembrane</keyword>
<dbReference type="RefSeq" id="WP_042359168.1">
    <property type="nucleotide sequence ID" value="NZ_JAFBEC010000007.1"/>
</dbReference>
<name>A0ABS2PEI7_9BACL</name>
<reference evidence="2 3" key="1">
    <citation type="submission" date="2021-01" db="EMBL/GenBank/DDBJ databases">
        <title>Genomic Encyclopedia of Type Strains, Phase IV (KMG-IV): sequencing the most valuable type-strain genomes for metagenomic binning, comparative biology and taxonomic classification.</title>
        <authorList>
            <person name="Goeker M."/>
        </authorList>
    </citation>
    <scope>NUCLEOTIDE SEQUENCE [LARGE SCALE GENOMIC DNA]</scope>
    <source>
        <strain evidence="2 3">DSM 25540</strain>
    </source>
</reference>
<feature type="transmembrane region" description="Helical" evidence="1">
    <location>
        <begin position="34"/>
        <end position="59"/>
    </location>
</feature>
<feature type="transmembrane region" description="Helical" evidence="1">
    <location>
        <begin position="6"/>
        <end position="27"/>
    </location>
</feature>
<dbReference type="InterPro" id="IPR020076">
    <property type="entry name" value="DUF2768"/>
</dbReference>
<evidence type="ECO:0000313" key="2">
    <source>
        <dbReference type="EMBL" id="MBM7633541.1"/>
    </source>
</evidence>
<evidence type="ECO:0000313" key="3">
    <source>
        <dbReference type="Proteomes" id="UP000741863"/>
    </source>
</evidence>
<dbReference type="Proteomes" id="UP000741863">
    <property type="component" value="Unassembled WGS sequence"/>
</dbReference>
<keyword evidence="3" id="KW-1185">Reference proteome</keyword>
<gene>
    <name evidence="2" type="ORF">JOD17_002635</name>
</gene>
<accession>A0ABS2PEI7</accession>
<comment type="caution">
    <text evidence="2">The sequence shown here is derived from an EMBL/GenBank/DDBJ whole genome shotgun (WGS) entry which is preliminary data.</text>
</comment>
<organism evidence="2 3">
    <name type="scientific">Geomicrobium sediminis</name>
    <dbReference type="NCBI Taxonomy" id="1347788"/>
    <lineage>
        <taxon>Bacteria</taxon>
        <taxon>Bacillati</taxon>
        <taxon>Bacillota</taxon>
        <taxon>Bacilli</taxon>
        <taxon>Bacillales</taxon>
        <taxon>Geomicrobium</taxon>
    </lineage>
</organism>
<sequence length="66" mass="7102">MTPLESMWLSFIGLGLMFVSAVTALLGKEKLSGFLRFIVLSFSFICIIIAGLIVLVVVVPGSRADL</sequence>
<evidence type="ECO:0000256" key="1">
    <source>
        <dbReference type="SAM" id="Phobius"/>
    </source>
</evidence>
<keyword evidence="1" id="KW-0472">Membrane</keyword>